<gene>
    <name evidence="2" type="ORF">SAMN02745975_01629</name>
</gene>
<sequence length="49" mass="5943">MKQTKQKKPKVFRTLIHRIHISSKEGQKENKTQNTEKEQEKQSHFFFGK</sequence>
<organism evidence="2 3">
    <name type="scientific">Geosporobacter subterraneus DSM 17957</name>
    <dbReference type="NCBI Taxonomy" id="1121919"/>
    <lineage>
        <taxon>Bacteria</taxon>
        <taxon>Bacillati</taxon>
        <taxon>Bacillota</taxon>
        <taxon>Clostridia</taxon>
        <taxon>Peptostreptococcales</taxon>
        <taxon>Thermotaleaceae</taxon>
        <taxon>Geosporobacter</taxon>
    </lineage>
</organism>
<dbReference type="STRING" id="1121919.SAMN02745975_01629"/>
<name>A0A1M6HT22_9FIRM</name>
<evidence type="ECO:0000313" key="2">
    <source>
        <dbReference type="EMBL" id="SHJ25349.1"/>
    </source>
</evidence>
<dbReference type="Proteomes" id="UP000184536">
    <property type="component" value="Unassembled WGS sequence"/>
</dbReference>
<feature type="compositionally biased region" description="Basic and acidic residues" evidence="1">
    <location>
        <begin position="22"/>
        <end position="43"/>
    </location>
</feature>
<evidence type="ECO:0000256" key="1">
    <source>
        <dbReference type="SAM" id="MobiDB-lite"/>
    </source>
</evidence>
<dbReference type="AlphaFoldDB" id="A0A1M6HT22"/>
<proteinExistence type="predicted"/>
<protein>
    <submittedName>
        <fullName evidence="2">Uncharacterized protein</fullName>
    </submittedName>
</protein>
<feature type="region of interest" description="Disordered" evidence="1">
    <location>
        <begin position="20"/>
        <end position="49"/>
    </location>
</feature>
<dbReference type="EMBL" id="FQZV01000018">
    <property type="protein sequence ID" value="SHJ25349.1"/>
    <property type="molecule type" value="Genomic_DNA"/>
</dbReference>
<evidence type="ECO:0000313" key="3">
    <source>
        <dbReference type="Proteomes" id="UP000184536"/>
    </source>
</evidence>
<keyword evidence="3" id="KW-1185">Reference proteome</keyword>
<accession>A0A1M6HT22</accession>
<reference evidence="3" key="1">
    <citation type="submission" date="2016-11" db="EMBL/GenBank/DDBJ databases">
        <authorList>
            <person name="Varghese N."/>
            <person name="Submissions S."/>
        </authorList>
    </citation>
    <scope>NUCLEOTIDE SEQUENCE [LARGE SCALE GENOMIC DNA]</scope>
    <source>
        <strain evidence="3">DSM 17957</strain>
    </source>
</reference>